<protein>
    <submittedName>
        <fullName evidence="2">Uncharacterized protein</fullName>
    </submittedName>
</protein>
<evidence type="ECO:0000313" key="2">
    <source>
        <dbReference type="EMBL" id="RDX52342.1"/>
    </source>
</evidence>
<feature type="region of interest" description="Disordered" evidence="1">
    <location>
        <begin position="171"/>
        <end position="377"/>
    </location>
</feature>
<proteinExistence type="predicted"/>
<organism evidence="2 3">
    <name type="scientific">Lentinus brumalis</name>
    <dbReference type="NCBI Taxonomy" id="2498619"/>
    <lineage>
        <taxon>Eukaryota</taxon>
        <taxon>Fungi</taxon>
        <taxon>Dikarya</taxon>
        <taxon>Basidiomycota</taxon>
        <taxon>Agaricomycotina</taxon>
        <taxon>Agaricomycetes</taxon>
        <taxon>Polyporales</taxon>
        <taxon>Polyporaceae</taxon>
        <taxon>Lentinus</taxon>
    </lineage>
</organism>
<sequence length="377" mass="40170">MPKITGGRQQRAPRDSRSRRSGTRGPVGEEDGAEIWVLAWWRSGRKEMEGDGGETVVHVYETHVKPTKPITTGGQIRIFALPKAAPTAPGADLQAYEAYDPHVVGTAIELQEAEEGWVKVIIANKCRGNAVKRVELNIVYVPDDTVQLGELRTDQSDPSWKSTELPTACLPRTTRRYHHGSQDRVEETDALESSELQSRTGGQTGDTTEKRTEDESAARATDATDGAMDGATKDETDGGTEAATKGGTEPATEGGTEAATEGGTEPATEGGTEPATEGGTEPATEDGTGAAPESKTEAATEGGTEAVPVIGAAEDGTKGEMEHGTKGTIPRRPWKANGEAEARGVEKWRAARSNAGWSRVRRREKAPKESGRSWRKG</sequence>
<evidence type="ECO:0000256" key="1">
    <source>
        <dbReference type="SAM" id="MobiDB-lite"/>
    </source>
</evidence>
<gene>
    <name evidence="2" type="ORF">OH76DRAFT_1470602</name>
</gene>
<dbReference type="Proteomes" id="UP000256964">
    <property type="component" value="Unassembled WGS sequence"/>
</dbReference>
<dbReference type="OrthoDB" id="2734537at2759"/>
<feature type="compositionally biased region" description="Basic and acidic residues" evidence="1">
    <location>
        <begin position="207"/>
        <end position="217"/>
    </location>
</feature>
<feature type="compositionally biased region" description="Low complexity" evidence="1">
    <location>
        <begin position="239"/>
        <end position="291"/>
    </location>
</feature>
<dbReference type="AlphaFoldDB" id="A0A371DII8"/>
<keyword evidence="3" id="KW-1185">Reference proteome</keyword>
<accession>A0A371DII8</accession>
<dbReference type="STRING" id="139420.A0A371DII8"/>
<feature type="compositionally biased region" description="Basic and acidic residues" evidence="1">
    <location>
        <begin position="366"/>
        <end position="377"/>
    </location>
</feature>
<feature type="compositionally biased region" description="Basic and acidic residues" evidence="1">
    <location>
        <begin position="338"/>
        <end position="349"/>
    </location>
</feature>
<feature type="compositionally biased region" description="Low complexity" evidence="1">
    <location>
        <begin position="218"/>
        <end position="230"/>
    </location>
</feature>
<name>A0A371DII8_9APHY</name>
<evidence type="ECO:0000313" key="3">
    <source>
        <dbReference type="Proteomes" id="UP000256964"/>
    </source>
</evidence>
<feature type="compositionally biased region" description="Basic and acidic residues" evidence="1">
    <location>
        <begin position="315"/>
        <end position="325"/>
    </location>
</feature>
<feature type="region of interest" description="Disordered" evidence="1">
    <location>
        <begin position="1"/>
        <end position="30"/>
    </location>
</feature>
<reference evidence="2 3" key="1">
    <citation type="journal article" date="2018" name="Biotechnol. Biofuels">
        <title>Integrative visual omics of the white-rot fungus Polyporus brumalis exposes the biotechnological potential of its oxidative enzymes for delignifying raw plant biomass.</title>
        <authorList>
            <person name="Miyauchi S."/>
            <person name="Rancon A."/>
            <person name="Drula E."/>
            <person name="Hage H."/>
            <person name="Chaduli D."/>
            <person name="Favel A."/>
            <person name="Grisel S."/>
            <person name="Henrissat B."/>
            <person name="Herpoel-Gimbert I."/>
            <person name="Ruiz-Duenas F.J."/>
            <person name="Chevret D."/>
            <person name="Hainaut M."/>
            <person name="Lin J."/>
            <person name="Wang M."/>
            <person name="Pangilinan J."/>
            <person name="Lipzen A."/>
            <person name="Lesage-Meessen L."/>
            <person name="Navarro D."/>
            <person name="Riley R."/>
            <person name="Grigoriev I.V."/>
            <person name="Zhou S."/>
            <person name="Raouche S."/>
            <person name="Rosso M.N."/>
        </authorList>
    </citation>
    <scope>NUCLEOTIDE SEQUENCE [LARGE SCALE GENOMIC DNA]</scope>
    <source>
        <strain evidence="2 3">BRFM 1820</strain>
    </source>
</reference>
<dbReference type="EMBL" id="KZ857391">
    <property type="protein sequence ID" value="RDX52342.1"/>
    <property type="molecule type" value="Genomic_DNA"/>
</dbReference>